<dbReference type="SUPFAM" id="SSF51206">
    <property type="entry name" value="cAMP-binding domain-like"/>
    <property type="match status" value="2"/>
</dbReference>
<dbReference type="CDD" id="cd16367">
    <property type="entry name" value="DMSOR_beta_like"/>
    <property type="match status" value="1"/>
</dbReference>
<dbReference type="GO" id="GO:0051536">
    <property type="term" value="F:iron-sulfur cluster binding"/>
    <property type="evidence" value="ECO:0007669"/>
    <property type="project" value="UniProtKB-KW"/>
</dbReference>
<dbReference type="InterPro" id="IPR014710">
    <property type="entry name" value="RmlC-like_jellyroll"/>
</dbReference>
<dbReference type="Gene3D" id="3.30.70.20">
    <property type="match status" value="2"/>
</dbReference>
<dbReference type="InterPro" id="IPR018490">
    <property type="entry name" value="cNMP-bd_dom_sf"/>
</dbReference>
<keyword evidence="3" id="KW-0411">Iron-sulfur</keyword>
<protein>
    <submittedName>
        <fullName evidence="6">Cyclic nucleotide-binding domain-containing protein</fullName>
    </submittedName>
</protein>
<dbReference type="PANTHER" id="PTHR23011:SF28">
    <property type="entry name" value="CYCLIC NUCLEOTIDE-BINDING DOMAIN CONTAINING PROTEIN"/>
    <property type="match status" value="1"/>
</dbReference>
<evidence type="ECO:0000256" key="2">
    <source>
        <dbReference type="ARBA" id="ARBA00023004"/>
    </source>
</evidence>
<dbReference type="PROSITE" id="PS50042">
    <property type="entry name" value="CNMP_BINDING_3"/>
    <property type="match status" value="2"/>
</dbReference>
<dbReference type="RefSeq" id="WP_257767140.1">
    <property type="nucleotide sequence ID" value="NZ_CP102480.1"/>
</dbReference>
<dbReference type="Gene3D" id="2.60.120.10">
    <property type="entry name" value="Jelly Rolls"/>
    <property type="match status" value="2"/>
</dbReference>
<dbReference type="PRINTS" id="PR00469">
    <property type="entry name" value="PNDRDTASEII"/>
</dbReference>
<evidence type="ECO:0000313" key="7">
    <source>
        <dbReference type="Proteomes" id="UP001060336"/>
    </source>
</evidence>
<proteinExistence type="predicted"/>
<evidence type="ECO:0000256" key="1">
    <source>
        <dbReference type="ARBA" id="ARBA00022723"/>
    </source>
</evidence>
<organism evidence="6 7">
    <name type="scientific">Nisaea acidiphila</name>
    <dbReference type="NCBI Taxonomy" id="1862145"/>
    <lineage>
        <taxon>Bacteria</taxon>
        <taxon>Pseudomonadati</taxon>
        <taxon>Pseudomonadota</taxon>
        <taxon>Alphaproteobacteria</taxon>
        <taxon>Rhodospirillales</taxon>
        <taxon>Thalassobaculaceae</taxon>
        <taxon>Nisaea</taxon>
    </lineage>
</organism>
<dbReference type="SUPFAM" id="SSF54862">
    <property type="entry name" value="4Fe-4S ferredoxins"/>
    <property type="match status" value="1"/>
</dbReference>
<evidence type="ECO:0000259" key="4">
    <source>
        <dbReference type="PROSITE" id="PS50042"/>
    </source>
</evidence>
<sequence>MTDRYEIVIVGSGPAGLSAAGRAAERGIPHLLLERTDHAADTIFKYQKKKFVMATPDIMPLRSDMSFEAGVREDILGAWDRELESLGVNVRYKAEVTGISGEKGDFTVTLAGGETVSAGHVVLSIGLQGNLRKLGVPGSEWEKVQYQLDDPLEYEDETIVVVGAGDAAIENAIGLAVQNNVVIVNRRGEFARAKPGNLSLITEAIESGTIECFYNASPASVEPGKLTLKVPEGETEVACDRIIARLGANPPRKFVEGCGIKFSSDDPSALPELSQTYESSVPGLYVIGALAGYPLIKLAMNQGYEVVETIIGNEVKPADEPLLEEKFRALGNVKVEDVLGAIQSNVPLLSSMTVLQLREFMIDSTVHLKQPGDMIFERNDYTNSVYSIVNGAVDVQINPKDPREVVTLGTGAFFGEMGLIAGRRRTATIVASEQCFLVETPRRAMLRLINSVPAARRVLDQAAMTRQIQTHLAPNIDPEMLQEVVETAEIESFSAGDTVISEGETSNDVYLIRTGSMTVSRRIAGRDIVLSYIPAGNYIGEMALLGNTPRSATVKATVASEAIKIDAGAFKRLIEREPDLRRQIEARFQDRLVENVETETRPESGDIIDFLVTQGVGEATDILLIDESLCVRCDNCETACAETHGGVSRLNREAGPTFGTLHVPTSCRHCEHPHCMADCPADAIHRAPDGEVFIDDKCIGCGNCARDCPYNVIQMAYPRPEKPGLLSWLFFGAGPGPGEDKRPMVKPDGARESAVKCDMCKDVTGGASCVSACPTGAAVRVKPEEFLSITNLARFGR</sequence>
<dbReference type="PANTHER" id="PTHR23011">
    <property type="entry name" value="CYCLIC NUCLEOTIDE-BINDING DOMAIN CONTAINING PROTEIN"/>
    <property type="match status" value="1"/>
</dbReference>
<dbReference type="InterPro" id="IPR000595">
    <property type="entry name" value="cNMP-bd_dom"/>
</dbReference>
<dbReference type="Pfam" id="PF13738">
    <property type="entry name" value="Pyr_redox_3"/>
    <property type="match status" value="1"/>
</dbReference>
<keyword evidence="1" id="KW-0479">Metal-binding</keyword>
<dbReference type="CDD" id="cd00038">
    <property type="entry name" value="CAP_ED"/>
    <property type="match status" value="2"/>
</dbReference>
<dbReference type="PROSITE" id="PS00889">
    <property type="entry name" value="CNMP_BINDING_2"/>
    <property type="match status" value="2"/>
</dbReference>
<dbReference type="InterPro" id="IPR017900">
    <property type="entry name" value="4Fe4S_Fe_S_CS"/>
</dbReference>
<feature type="domain" description="Cyclic nucleotide-binding" evidence="4">
    <location>
        <begin position="348"/>
        <end position="466"/>
    </location>
</feature>
<gene>
    <name evidence="6" type="ORF">NUH88_14590</name>
</gene>
<dbReference type="Pfam" id="PF00027">
    <property type="entry name" value="cNMP_binding"/>
    <property type="match status" value="2"/>
</dbReference>
<reference evidence="6" key="1">
    <citation type="submission" date="2022-08" db="EMBL/GenBank/DDBJ databases">
        <title>Nisaea acidiphila sp. nov., isolated from a marine algal debris and emended description of the genus Nisaea Urios et al. 2008.</title>
        <authorList>
            <person name="Kwon K."/>
        </authorList>
    </citation>
    <scope>NUCLEOTIDE SEQUENCE</scope>
    <source>
        <strain evidence="6">MEBiC11861</strain>
    </source>
</reference>
<dbReference type="PROSITE" id="PS00198">
    <property type="entry name" value="4FE4S_FER_1"/>
    <property type="match status" value="1"/>
</dbReference>
<dbReference type="InterPro" id="IPR018488">
    <property type="entry name" value="cNMP-bd_CS"/>
</dbReference>
<dbReference type="AlphaFoldDB" id="A0A9J7APW2"/>
<dbReference type="Gene3D" id="3.50.50.60">
    <property type="entry name" value="FAD/NAD(P)-binding domain"/>
    <property type="match status" value="2"/>
</dbReference>
<evidence type="ECO:0000256" key="3">
    <source>
        <dbReference type="ARBA" id="ARBA00023014"/>
    </source>
</evidence>
<dbReference type="Pfam" id="PF13247">
    <property type="entry name" value="Fer4_11"/>
    <property type="match status" value="1"/>
</dbReference>
<evidence type="ECO:0000313" key="6">
    <source>
        <dbReference type="EMBL" id="UUX48633.1"/>
    </source>
</evidence>
<accession>A0A9J7APW2</accession>
<dbReference type="PRINTS" id="PR00368">
    <property type="entry name" value="FADPNR"/>
</dbReference>
<keyword evidence="2" id="KW-0408">Iron</keyword>
<dbReference type="SUPFAM" id="SSF51905">
    <property type="entry name" value="FAD/NAD(P)-binding domain"/>
    <property type="match status" value="1"/>
</dbReference>
<keyword evidence="7" id="KW-1185">Reference proteome</keyword>
<feature type="domain" description="4Fe-4S ferredoxin-type" evidence="5">
    <location>
        <begin position="621"/>
        <end position="653"/>
    </location>
</feature>
<dbReference type="InterPro" id="IPR017896">
    <property type="entry name" value="4Fe4S_Fe-S-bd"/>
</dbReference>
<feature type="domain" description="Cyclic nucleotide-binding" evidence="4">
    <location>
        <begin position="472"/>
        <end position="591"/>
    </location>
</feature>
<feature type="domain" description="4Fe-4S ferredoxin-type" evidence="5">
    <location>
        <begin position="690"/>
        <end position="718"/>
    </location>
</feature>
<dbReference type="GO" id="GO:0046872">
    <property type="term" value="F:metal ion binding"/>
    <property type="evidence" value="ECO:0007669"/>
    <property type="project" value="UniProtKB-KW"/>
</dbReference>
<dbReference type="KEGG" id="naci:NUH88_14590"/>
<dbReference type="EMBL" id="CP102480">
    <property type="protein sequence ID" value="UUX48633.1"/>
    <property type="molecule type" value="Genomic_DNA"/>
</dbReference>
<evidence type="ECO:0000259" key="5">
    <source>
        <dbReference type="PROSITE" id="PS51379"/>
    </source>
</evidence>
<dbReference type="SMART" id="SM00100">
    <property type="entry name" value="cNMP"/>
    <property type="match status" value="2"/>
</dbReference>
<dbReference type="InterPro" id="IPR036188">
    <property type="entry name" value="FAD/NAD-bd_sf"/>
</dbReference>
<dbReference type="PROSITE" id="PS51379">
    <property type="entry name" value="4FE4S_FER_2"/>
    <property type="match status" value="2"/>
</dbReference>
<dbReference type="Proteomes" id="UP001060336">
    <property type="component" value="Chromosome"/>
</dbReference>
<name>A0A9J7APW2_9PROT</name>